<dbReference type="InterPro" id="IPR036390">
    <property type="entry name" value="WH_DNA-bd_sf"/>
</dbReference>
<dbReference type="PANTHER" id="PTHR33164:SF43">
    <property type="entry name" value="HTH-TYPE TRANSCRIPTIONAL REPRESSOR YETL"/>
    <property type="match status" value="1"/>
</dbReference>
<comment type="caution">
    <text evidence="2">The sequence shown here is derived from an EMBL/GenBank/DDBJ whole genome shotgun (WGS) entry which is preliminary data.</text>
</comment>
<sequence>MTEHDSQEWAIADELLDLIPGLLQQIRANFPAEAASEQPEWRDLSELRATAGQARLLRSLSKRQRCTMQELADLMGVAAPTATAMVKRLLTLGFVERIRDEQDWRVVWISPTERGLRTVALYDQFRRTNLQRRLARLSQDELKLLRAALPVLHHLIEVES</sequence>
<dbReference type="SMART" id="SM00347">
    <property type="entry name" value="HTH_MARR"/>
    <property type="match status" value="1"/>
</dbReference>
<gene>
    <name evidence="2" type="ORF">KSF_111120</name>
</gene>
<dbReference type="InterPro" id="IPR000835">
    <property type="entry name" value="HTH_MarR-typ"/>
</dbReference>
<accession>A0A8J3N7C3</accession>
<evidence type="ECO:0000313" key="3">
    <source>
        <dbReference type="Proteomes" id="UP000597444"/>
    </source>
</evidence>
<organism evidence="2 3">
    <name type="scientific">Reticulibacter mediterranei</name>
    <dbReference type="NCBI Taxonomy" id="2778369"/>
    <lineage>
        <taxon>Bacteria</taxon>
        <taxon>Bacillati</taxon>
        <taxon>Chloroflexota</taxon>
        <taxon>Ktedonobacteria</taxon>
        <taxon>Ktedonobacterales</taxon>
        <taxon>Reticulibacteraceae</taxon>
        <taxon>Reticulibacter</taxon>
    </lineage>
</organism>
<evidence type="ECO:0000313" key="2">
    <source>
        <dbReference type="EMBL" id="GHP01065.1"/>
    </source>
</evidence>
<evidence type="ECO:0000259" key="1">
    <source>
        <dbReference type="PROSITE" id="PS50995"/>
    </source>
</evidence>
<keyword evidence="3" id="KW-1185">Reference proteome</keyword>
<proteinExistence type="predicted"/>
<dbReference type="InterPro" id="IPR039422">
    <property type="entry name" value="MarR/SlyA-like"/>
</dbReference>
<feature type="domain" description="HTH marR-type" evidence="1">
    <location>
        <begin position="12"/>
        <end position="154"/>
    </location>
</feature>
<dbReference type="Pfam" id="PF01047">
    <property type="entry name" value="MarR"/>
    <property type="match status" value="1"/>
</dbReference>
<dbReference type="Gene3D" id="1.10.10.10">
    <property type="entry name" value="Winged helix-like DNA-binding domain superfamily/Winged helix DNA-binding domain"/>
    <property type="match status" value="1"/>
</dbReference>
<dbReference type="InterPro" id="IPR036388">
    <property type="entry name" value="WH-like_DNA-bd_sf"/>
</dbReference>
<dbReference type="AlphaFoldDB" id="A0A8J3N7C3"/>
<dbReference type="PANTHER" id="PTHR33164">
    <property type="entry name" value="TRANSCRIPTIONAL REGULATOR, MARR FAMILY"/>
    <property type="match status" value="1"/>
</dbReference>
<dbReference type="GO" id="GO:0006950">
    <property type="term" value="P:response to stress"/>
    <property type="evidence" value="ECO:0007669"/>
    <property type="project" value="TreeGrafter"/>
</dbReference>
<dbReference type="EMBL" id="BNJK01000004">
    <property type="protein sequence ID" value="GHP01065.1"/>
    <property type="molecule type" value="Genomic_DNA"/>
</dbReference>
<dbReference type="SUPFAM" id="SSF46785">
    <property type="entry name" value="Winged helix' DNA-binding domain"/>
    <property type="match status" value="1"/>
</dbReference>
<reference evidence="2" key="1">
    <citation type="submission" date="2020-10" db="EMBL/GenBank/DDBJ databases">
        <title>Taxonomic study of unclassified bacteria belonging to the class Ktedonobacteria.</title>
        <authorList>
            <person name="Yabe S."/>
            <person name="Wang C.M."/>
            <person name="Zheng Y."/>
            <person name="Sakai Y."/>
            <person name="Cavaletti L."/>
            <person name="Monciardini P."/>
            <person name="Donadio S."/>
        </authorList>
    </citation>
    <scope>NUCLEOTIDE SEQUENCE</scope>
    <source>
        <strain evidence="2">ID150040</strain>
    </source>
</reference>
<dbReference type="PROSITE" id="PS50995">
    <property type="entry name" value="HTH_MARR_2"/>
    <property type="match status" value="1"/>
</dbReference>
<protein>
    <submittedName>
        <fullName evidence="2">MarR family transcriptional regulator</fullName>
    </submittedName>
</protein>
<dbReference type="GO" id="GO:0003700">
    <property type="term" value="F:DNA-binding transcription factor activity"/>
    <property type="evidence" value="ECO:0007669"/>
    <property type="project" value="InterPro"/>
</dbReference>
<dbReference type="Proteomes" id="UP000597444">
    <property type="component" value="Unassembled WGS sequence"/>
</dbReference>
<dbReference type="RefSeq" id="WP_220211636.1">
    <property type="nucleotide sequence ID" value="NZ_BNJK01000004.1"/>
</dbReference>
<name>A0A8J3N7C3_9CHLR</name>